<dbReference type="GO" id="GO:0008483">
    <property type="term" value="F:transaminase activity"/>
    <property type="evidence" value="ECO:0007669"/>
    <property type="project" value="InterPro"/>
</dbReference>
<dbReference type="InterPro" id="IPR015424">
    <property type="entry name" value="PyrdxlP-dep_Trfase"/>
</dbReference>
<dbReference type="InterPro" id="IPR049704">
    <property type="entry name" value="Aminotrans_3_PPA_site"/>
</dbReference>
<dbReference type="Gene3D" id="3.40.640.10">
    <property type="entry name" value="Type I PLP-dependent aspartate aminotransferase-like (Major domain)"/>
    <property type="match status" value="1"/>
</dbReference>
<dbReference type="AlphaFoldDB" id="A0A2Z5XET8"/>
<comment type="similarity">
    <text evidence="2 4">Belongs to the class-III pyridoxal-phosphate-dependent aminotransferase family.</text>
</comment>
<evidence type="ECO:0000256" key="1">
    <source>
        <dbReference type="ARBA" id="ARBA00001933"/>
    </source>
</evidence>
<dbReference type="PANTHER" id="PTHR45688:SF13">
    <property type="entry name" value="ALANINE--GLYOXYLATE AMINOTRANSFERASE 2-LIKE"/>
    <property type="match status" value="1"/>
</dbReference>
<dbReference type="InterPro" id="IPR015421">
    <property type="entry name" value="PyrdxlP-dep_Trfase_major"/>
</dbReference>
<protein>
    <submittedName>
        <fullName evidence="5">A-amino-e-caprolactam racenase</fullName>
    </submittedName>
</protein>
<comment type="cofactor">
    <cofactor evidence="1">
        <name>pyridoxal 5'-phosphate</name>
        <dbReference type="ChEBI" id="CHEBI:597326"/>
    </cofactor>
</comment>
<organism evidence="5">
    <name type="scientific">Ensifer sp. 23-3</name>
    <dbReference type="NCBI Taxonomy" id="1883098"/>
    <lineage>
        <taxon>Bacteria</taxon>
        <taxon>Pseudomonadati</taxon>
        <taxon>Pseudomonadota</taxon>
        <taxon>Alphaproteobacteria</taxon>
        <taxon>Hyphomicrobiales</taxon>
        <taxon>Rhizobiaceae</taxon>
        <taxon>Sinorhizobium/Ensifer group</taxon>
        <taxon>Ensifer</taxon>
    </lineage>
</organism>
<dbReference type="PROSITE" id="PS00600">
    <property type="entry name" value="AA_TRANSFER_CLASS_3"/>
    <property type="match status" value="1"/>
</dbReference>
<gene>
    <name evidence="5" type="primary">aclr</name>
</gene>
<dbReference type="EMBL" id="LC171379">
    <property type="protein sequence ID" value="BBC48376.1"/>
    <property type="molecule type" value="Genomic_DNA"/>
</dbReference>
<dbReference type="Pfam" id="PF00202">
    <property type="entry name" value="Aminotran_3"/>
    <property type="match status" value="1"/>
</dbReference>
<evidence type="ECO:0000256" key="2">
    <source>
        <dbReference type="ARBA" id="ARBA00008954"/>
    </source>
</evidence>
<dbReference type="SUPFAM" id="SSF53383">
    <property type="entry name" value="PLP-dependent transferases"/>
    <property type="match status" value="1"/>
</dbReference>
<dbReference type="CDD" id="cd00610">
    <property type="entry name" value="OAT_like"/>
    <property type="match status" value="1"/>
</dbReference>
<evidence type="ECO:0000256" key="3">
    <source>
        <dbReference type="ARBA" id="ARBA00022898"/>
    </source>
</evidence>
<proteinExistence type="inferred from homology"/>
<dbReference type="InterPro" id="IPR015422">
    <property type="entry name" value="PyrdxlP-dep_Trfase_small"/>
</dbReference>
<dbReference type="InterPro" id="IPR005814">
    <property type="entry name" value="Aminotrans_3"/>
</dbReference>
<dbReference type="Gene3D" id="3.90.1150.10">
    <property type="entry name" value="Aspartate Aminotransferase, domain 1"/>
    <property type="match status" value="1"/>
</dbReference>
<name>A0A2Z5XET8_9HYPH</name>
<feature type="non-terminal residue" evidence="5">
    <location>
        <position position="1"/>
    </location>
</feature>
<reference evidence="5" key="1">
    <citation type="journal article" date="2017" name="J. Ind. Microbiol. Biotechnol.">
        <title>Isolation and characterization of racemase from Ensifer sp. 23-3 that acts on ?-aminolactams and ?-amino acid amides.</title>
        <authorList>
            <person name="Matsui D."/>
            <person name="Fuhshuku K.I."/>
            <person name="Nagamori S."/>
            <person name="Takata M."/>
            <person name="Asano Y."/>
        </authorList>
    </citation>
    <scope>NUCLEOTIDE SEQUENCE</scope>
    <source>
        <strain evidence="5">23-3</strain>
    </source>
</reference>
<sequence length="439" mass="46173">VTEGLYARDGHAIANLQKLRFFPLAIAGGKGVRLVEENGRELIDLSGAWGAASLGYGHPALVEAVSRAVANPAGASVLSAANAPATALAEKLLGLFPGKGRNKVWFGHSGSDANEAVFRAIAKTTGRTGVISFIGAYHGCTTGSMAFSGHSVQAGATKAEGLILLPYPDPYRPYQGDVTGEAILDLLKQQFATSAPPERIGCAFIEPIQSDGGLIVPPMGFFEKFADLCQRHGILVVCDEVKVGLGRSGRMHCFEHEDFVPDILTVGKGLGGGLPLSAAIGPAEIMDCATAFAMQTLHGNPVSTAAGLAVLETIEREGLAEAAHRKGERLRQGLRQLSGRHTLIGDVRGRGLACGVELIADRDSRSPAARETAKLIYRAYELGLVVYYVGMNSNVLEMTPPLTISDADIDQALDILDRAFGDVVAGRVSDAVLSEFAGW</sequence>
<evidence type="ECO:0000256" key="4">
    <source>
        <dbReference type="RuleBase" id="RU003560"/>
    </source>
</evidence>
<dbReference type="PIRSF" id="PIRSF000521">
    <property type="entry name" value="Transaminase_4ab_Lys_Orn"/>
    <property type="match status" value="1"/>
</dbReference>
<keyword evidence="3 4" id="KW-0663">Pyridoxal phosphate</keyword>
<evidence type="ECO:0000313" key="5">
    <source>
        <dbReference type="EMBL" id="BBC48376.1"/>
    </source>
</evidence>
<accession>A0A2Z5XET8</accession>
<dbReference type="GO" id="GO:0030170">
    <property type="term" value="F:pyridoxal phosphate binding"/>
    <property type="evidence" value="ECO:0007669"/>
    <property type="project" value="InterPro"/>
</dbReference>
<dbReference type="PANTHER" id="PTHR45688">
    <property type="match status" value="1"/>
</dbReference>